<proteinExistence type="inferred from homology"/>
<dbReference type="GO" id="GO:0006574">
    <property type="term" value="P:L-valine catabolic process"/>
    <property type="evidence" value="ECO:0007669"/>
    <property type="project" value="TreeGrafter"/>
</dbReference>
<evidence type="ECO:0000313" key="3">
    <source>
        <dbReference type="Proteomes" id="UP000554482"/>
    </source>
</evidence>
<dbReference type="Proteomes" id="UP000554482">
    <property type="component" value="Unassembled WGS sequence"/>
</dbReference>
<keyword evidence="3" id="KW-1185">Reference proteome</keyword>
<dbReference type="PANTHER" id="PTHR43866">
    <property type="entry name" value="MALONATE-SEMIALDEHYDE DEHYDROGENASE"/>
    <property type="match status" value="1"/>
</dbReference>
<dbReference type="AlphaFoldDB" id="A0A7J6UV78"/>
<evidence type="ECO:0000256" key="1">
    <source>
        <dbReference type="ARBA" id="ARBA00009986"/>
    </source>
</evidence>
<dbReference type="EMBL" id="JABWDY010042813">
    <property type="protein sequence ID" value="KAF5176388.1"/>
    <property type="molecule type" value="Genomic_DNA"/>
</dbReference>
<dbReference type="OrthoDB" id="4327540at2759"/>
<comment type="caution">
    <text evidence="2">The sequence shown here is derived from an EMBL/GenBank/DDBJ whole genome shotgun (WGS) entry which is preliminary data.</text>
</comment>
<protein>
    <submittedName>
        <fullName evidence="2">Methylmalonate-semialdehyde dehydrogenase</fullName>
    </submittedName>
</protein>
<dbReference type="GO" id="GO:0006210">
    <property type="term" value="P:thymine catabolic process"/>
    <property type="evidence" value="ECO:0007669"/>
    <property type="project" value="TreeGrafter"/>
</dbReference>
<evidence type="ECO:0000313" key="2">
    <source>
        <dbReference type="EMBL" id="KAF5176388.1"/>
    </source>
</evidence>
<reference evidence="2 3" key="1">
    <citation type="submission" date="2020-06" db="EMBL/GenBank/DDBJ databases">
        <title>Transcriptomic and genomic resources for Thalictrum thalictroides and T. hernandezii: Facilitating candidate gene discovery in an emerging model plant lineage.</title>
        <authorList>
            <person name="Arias T."/>
            <person name="Riano-Pachon D.M."/>
            <person name="Di Stilio V.S."/>
        </authorList>
    </citation>
    <scope>NUCLEOTIDE SEQUENCE [LARGE SCALE GENOMIC DNA]</scope>
    <source>
        <strain evidence="3">cv. WT478/WT964</strain>
        <tissue evidence="2">Leaves</tissue>
    </source>
</reference>
<organism evidence="2 3">
    <name type="scientific">Thalictrum thalictroides</name>
    <name type="common">Rue-anemone</name>
    <name type="synonym">Anemone thalictroides</name>
    <dbReference type="NCBI Taxonomy" id="46969"/>
    <lineage>
        <taxon>Eukaryota</taxon>
        <taxon>Viridiplantae</taxon>
        <taxon>Streptophyta</taxon>
        <taxon>Embryophyta</taxon>
        <taxon>Tracheophyta</taxon>
        <taxon>Spermatophyta</taxon>
        <taxon>Magnoliopsida</taxon>
        <taxon>Ranunculales</taxon>
        <taxon>Ranunculaceae</taxon>
        <taxon>Thalictroideae</taxon>
        <taxon>Thalictrum</taxon>
    </lineage>
</organism>
<dbReference type="InterPro" id="IPR010061">
    <property type="entry name" value="MeMal-semiAld_DH"/>
</dbReference>
<accession>A0A7J6UV78</accession>
<comment type="similarity">
    <text evidence="1">Belongs to the aldehyde dehydrogenase family.</text>
</comment>
<sequence>MEGTDEEVLSTNTRNEYVEAIEIGDFFECGKLIPPAIRNFQSREELLKYVRGFSLSQGYATTIRDSKKDKYVTIGCDRGGIYRNRMNTPVEERKRMAYFSQRSH</sequence>
<gene>
    <name evidence="2" type="ORF">FRX31_034025</name>
</gene>
<dbReference type="GO" id="GO:0005739">
    <property type="term" value="C:mitochondrion"/>
    <property type="evidence" value="ECO:0007669"/>
    <property type="project" value="TreeGrafter"/>
</dbReference>
<name>A0A7J6UV78_THATH</name>
<dbReference type="GO" id="GO:0004491">
    <property type="term" value="F:methylmalonate-semialdehyde dehydrogenase (acylating, NAD) activity"/>
    <property type="evidence" value="ECO:0007669"/>
    <property type="project" value="InterPro"/>
</dbReference>
<dbReference type="PANTHER" id="PTHR43866:SF3">
    <property type="entry name" value="METHYLMALONATE-SEMIALDEHYDE DEHYDROGENASE [ACYLATING], MITOCHONDRIAL"/>
    <property type="match status" value="1"/>
</dbReference>